<dbReference type="CDD" id="cd17323">
    <property type="entry name" value="MFS_Tpo1_MDR_like"/>
    <property type="match status" value="1"/>
</dbReference>
<dbReference type="AlphaFoldDB" id="A0AAD7VTI0"/>
<dbReference type="GO" id="GO:0015244">
    <property type="term" value="F:fluconazole transmembrane transporter activity"/>
    <property type="evidence" value="ECO:0007669"/>
    <property type="project" value="TreeGrafter"/>
</dbReference>
<evidence type="ECO:0000313" key="7">
    <source>
        <dbReference type="EMBL" id="KAJ8100180.1"/>
    </source>
</evidence>
<dbReference type="PROSITE" id="PS50850">
    <property type="entry name" value="MFS"/>
    <property type="match status" value="1"/>
</dbReference>
<feature type="transmembrane region" description="Helical" evidence="5">
    <location>
        <begin position="335"/>
        <end position="355"/>
    </location>
</feature>
<comment type="caution">
    <text evidence="7">The sequence shown here is derived from an EMBL/GenBank/DDBJ whole genome shotgun (WGS) entry which is preliminary data.</text>
</comment>
<feature type="transmembrane region" description="Helical" evidence="5">
    <location>
        <begin position="160"/>
        <end position="181"/>
    </location>
</feature>
<dbReference type="PANTHER" id="PTHR23502:SF23">
    <property type="entry name" value="FLUCONAZOLE RESISTANCE PROTEIN 1"/>
    <property type="match status" value="1"/>
</dbReference>
<accession>A0AAD7VTI0</accession>
<dbReference type="Proteomes" id="UP001217417">
    <property type="component" value="Unassembled WGS sequence"/>
</dbReference>
<feature type="transmembrane region" description="Helical" evidence="5">
    <location>
        <begin position="96"/>
        <end position="117"/>
    </location>
</feature>
<dbReference type="GO" id="GO:0005886">
    <property type="term" value="C:plasma membrane"/>
    <property type="evidence" value="ECO:0007669"/>
    <property type="project" value="TreeGrafter"/>
</dbReference>
<dbReference type="GeneID" id="80883080"/>
<evidence type="ECO:0000256" key="5">
    <source>
        <dbReference type="SAM" id="Phobius"/>
    </source>
</evidence>
<keyword evidence="8" id="KW-1185">Reference proteome</keyword>
<dbReference type="InterPro" id="IPR020846">
    <property type="entry name" value="MFS_dom"/>
</dbReference>
<sequence length="503" mass="55451">MSTSTIYFRTTPAASCLRTICGGRVLPHPPIPMEDKEDYLVTWDGVNDVANPRNFPMTAKILISIQIGLLTFIVTVTSSIYSGGMQGVMKAYDCSSAVAALGLSLFVLGYGLGPVVWGPLSEIPAIGRNLVYIPTLVVFVCLQVPTALSGNLGTLLSMRFLGGFFGSPVLAVGAGSMVDIFEPKHLPYALGIWGSMAALGPLLGPLIGGFAFENHDWRWTIWAISWMSGFLLFVVFFFLPETSADKLLREKAARLCKETGNSKWMSESEKAGPLVIADAVRIYLLRPFALLLLEPIVLLLSLYLALLYGLEYLFFEAFPIVFSGIYGWKPGPTGLGFFGVFVGVYVGLAFQILFIRYRYKRMWARLGDEPPLEEWLWTILFGSFCVPISMFWFGWSARAEIHWIVPIIGSVPFGFALEVFFQGISTYLAMAYTKHAASAMAANDFLRCAFAAAFPIFTPAMYYNLGVGWASSIPGFISLALIPIPFILYGYGARIRSWSKYAD</sequence>
<feature type="transmembrane region" description="Helical" evidence="5">
    <location>
        <begin position="445"/>
        <end position="463"/>
    </location>
</feature>
<keyword evidence="2 5" id="KW-0812">Transmembrane</keyword>
<evidence type="ECO:0000256" key="1">
    <source>
        <dbReference type="ARBA" id="ARBA00004141"/>
    </source>
</evidence>
<name>A0AAD7VTI0_9ASCO</name>
<dbReference type="FunFam" id="1.20.1250.20:FF:000011">
    <property type="entry name" value="MFS multidrug transporter, putative"/>
    <property type="match status" value="1"/>
</dbReference>
<dbReference type="InterPro" id="IPR036259">
    <property type="entry name" value="MFS_trans_sf"/>
</dbReference>
<feature type="transmembrane region" description="Helical" evidence="5">
    <location>
        <begin position="219"/>
        <end position="239"/>
    </location>
</feature>
<feature type="transmembrane region" description="Helical" evidence="5">
    <location>
        <begin position="291"/>
        <end position="315"/>
    </location>
</feature>
<feature type="transmembrane region" description="Helical" evidence="5">
    <location>
        <begin position="469"/>
        <end position="491"/>
    </location>
</feature>
<evidence type="ECO:0000256" key="4">
    <source>
        <dbReference type="ARBA" id="ARBA00023136"/>
    </source>
</evidence>
<dbReference type="Pfam" id="PF07690">
    <property type="entry name" value="MFS_1"/>
    <property type="match status" value="1"/>
</dbReference>
<evidence type="ECO:0000313" key="8">
    <source>
        <dbReference type="Proteomes" id="UP001217417"/>
    </source>
</evidence>
<dbReference type="InterPro" id="IPR011701">
    <property type="entry name" value="MFS"/>
</dbReference>
<dbReference type="RefSeq" id="XP_056043630.1">
    <property type="nucleotide sequence ID" value="XM_056187914.1"/>
</dbReference>
<proteinExistence type="predicted"/>
<dbReference type="Gene3D" id="1.20.1250.20">
    <property type="entry name" value="MFS general substrate transporter like domains"/>
    <property type="match status" value="1"/>
</dbReference>
<feature type="domain" description="Major facilitator superfamily (MFS) profile" evidence="6">
    <location>
        <begin position="63"/>
        <end position="498"/>
    </location>
</feature>
<keyword evidence="3 5" id="KW-1133">Transmembrane helix</keyword>
<dbReference type="SUPFAM" id="SSF103473">
    <property type="entry name" value="MFS general substrate transporter"/>
    <property type="match status" value="1"/>
</dbReference>
<feature type="transmembrane region" description="Helical" evidence="5">
    <location>
        <begin position="188"/>
        <end position="207"/>
    </location>
</feature>
<dbReference type="EMBL" id="JARPMG010000006">
    <property type="protein sequence ID" value="KAJ8100180.1"/>
    <property type="molecule type" value="Genomic_DNA"/>
</dbReference>
<evidence type="ECO:0000256" key="3">
    <source>
        <dbReference type="ARBA" id="ARBA00022989"/>
    </source>
</evidence>
<feature type="transmembrane region" description="Helical" evidence="5">
    <location>
        <begin position="61"/>
        <end position="84"/>
    </location>
</feature>
<dbReference type="GO" id="GO:1990961">
    <property type="term" value="P:xenobiotic detoxification by transmembrane export across the plasma membrane"/>
    <property type="evidence" value="ECO:0007669"/>
    <property type="project" value="TreeGrafter"/>
</dbReference>
<protein>
    <submittedName>
        <fullName evidence="7">Major facilitator superfamily domain-containing protein</fullName>
    </submittedName>
</protein>
<feature type="transmembrane region" description="Helical" evidence="5">
    <location>
        <begin position="375"/>
        <end position="395"/>
    </location>
</feature>
<comment type="subcellular location">
    <subcellularLocation>
        <location evidence="1">Membrane</location>
        <topology evidence="1">Multi-pass membrane protein</topology>
    </subcellularLocation>
</comment>
<evidence type="ECO:0000259" key="6">
    <source>
        <dbReference type="PROSITE" id="PS50850"/>
    </source>
</evidence>
<feature type="transmembrane region" description="Helical" evidence="5">
    <location>
        <begin position="401"/>
        <end position="424"/>
    </location>
</feature>
<gene>
    <name evidence="7" type="ORF">POJ06DRAFT_255643</name>
</gene>
<reference evidence="7" key="1">
    <citation type="submission" date="2023-03" db="EMBL/GenBank/DDBJ databases">
        <title>Near-Complete genome sequence of Lipomyces tetrasporous NRRL Y-64009, an oleaginous yeast capable of growing on lignocellulosic hydrolysates.</title>
        <authorList>
            <consortium name="Lawrence Berkeley National Laboratory"/>
            <person name="Jagtap S.S."/>
            <person name="Liu J.-J."/>
            <person name="Walukiewicz H.E."/>
            <person name="Pangilinan J."/>
            <person name="Lipzen A."/>
            <person name="Ahrendt S."/>
            <person name="Koriabine M."/>
            <person name="Cobaugh K."/>
            <person name="Salamov A."/>
            <person name="Yoshinaga Y."/>
            <person name="Ng V."/>
            <person name="Daum C."/>
            <person name="Grigoriev I.V."/>
            <person name="Slininger P.J."/>
            <person name="Dien B.S."/>
            <person name="Jin Y.-S."/>
            <person name="Rao C.V."/>
        </authorList>
    </citation>
    <scope>NUCLEOTIDE SEQUENCE</scope>
    <source>
        <strain evidence="7">NRRL Y-64009</strain>
    </source>
</reference>
<organism evidence="7 8">
    <name type="scientific">Lipomyces tetrasporus</name>
    <dbReference type="NCBI Taxonomy" id="54092"/>
    <lineage>
        <taxon>Eukaryota</taxon>
        <taxon>Fungi</taxon>
        <taxon>Dikarya</taxon>
        <taxon>Ascomycota</taxon>
        <taxon>Saccharomycotina</taxon>
        <taxon>Lipomycetes</taxon>
        <taxon>Lipomycetales</taxon>
        <taxon>Lipomycetaceae</taxon>
        <taxon>Lipomyces</taxon>
    </lineage>
</organism>
<dbReference type="PANTHER" id="PTHR23502">
    <property type="entry name" value="MAJOR FACILITATOR SUPERFAMILY"/>
    <property type="match status" value="1"/>
</dbReference>
<evidence type="ECO:0000256" key="2">
    <source>
        <dbReference type="ARBA" id="ARBA00022692"/>
    </source>
</evidence>
<feature type="transmembrane region" description="Helical" evidence="5">
    <location>
        <begin position="129"/>
        <end position="148"/>
    </location>
</feature>
<keyword evidence="4 5" id="KW-0472">Membrane</keyword>